<sequence length="278" mass="28293">MAGADNDAGRDSNADPARIAGVFVAARRSATPIGDYPGTIPETLADGYAIQDQAIALRGGAIAGWKVGRILPPLDAHYRSQRLAGPIFADRVVMADDGASRAMTVFAGGFGAVEAEFVFRLGIVDPAKTHYSLAEAAAAVAGVHVGIEIASSPLGAINDLGPAVTVSDFGNNQGLIVGPEIADWASAGFDSWPVSVAIDGVEIGSGMAGNFPDGTVGSVKFLLELLAQRGIAVPVGTWVSSGAVSGVHVIASGQSATARFGDRFRLDCHIERAAPDAG</sequence>
<dbReference type="Proteomes" id="UP000481327">
    <property type="component" value="Unassembled WGS sequence"/>
</dbReference>
<dbReference type="AlphaFoldDB" id="A0A7C9KK22"/>
<reference evidence="1 2" key="1">
    <citation type="submission" date="2019-09" db="EMBL/GenBank/DDBJ databases">
        <title>Polymorphobacter sp. isolated from a lake in China.</title>
        <authorList>
            <person name="Liu Z."/>
        </authorList>
    </citation>
    <scope>NUCLEOTIDE SEQUENCE [LARGE SCALE GENOMIC DNA]</scope>
    <source>
        <strain evidence="1 2">D40P</strain>
    </source>
</reference>
<protein>
    <submittedName>
        <fullName evidence="1">2-keto-4-pentenoate hydratase</fullName>
    </submittedName>
</protein>
<name>A0A7C9KK22_9SPHN</name>
<dbReference type="SUPFAM" id="SSF56529">
    <property type="entry name" value="FAH"/>
    <property type="match status" value="1"/>
</dbReference>
<dbReference type="Gene3D" id="3.90.850.10">
    <property type="entry name" value="Fumarylacetoacetase-like, C-terminal domain"/>
    <property type="match status" value="1"/>
</dbReference>
<proteinExistence type="predicted"/>
<accession>A0A7C9KK22</accession>
<keyword evidence="2" id="KW-1185">Reference proteome</keyword>
<evidence type="ECO:0000313" key="1">
    <source>
        <dbReference type="EMBL" id="MQT18720.1"/>
    </source>
</evidence>
<gene>
    <name evidence="1" type="ORF">F3168_15835</name>
</gene>
<dbReference type="PANTHER" id="PTHR30143">
    <property type="entry name" value="ACID HYDRATASE"/>
    <property type="match status" value="1"/>
</dbReference>
<evidence type="ECO:0000313" key="2">
    <source>
        <dbReference type="Proteomes" id="UP000481327"/>
    </source>
</evidence>
<dbReference type="InterPro" id="IPR050772">
    <property type="entry name" value="Hydratase-Decarb/MhpD_sf"/>
</dbReference>
<dbReference type="EMBL" id="WIOL01000010">
    <property type="protein sequence ID" value="MQT18720.1"/>
    <property type="molecule type" value="Genomic_DNA"/>
</dbReference>
<dbReference type="PANTHER" id="PTHR30143:SF0">
    <property type="entry name" value="2-KETO-4-PENTENOATE HYDRATASE"/>
    <property type="match status" value="1"/>
</dbReference>
<dbReference type="InterPro" id="IPR036663">
    <property type="entry name" value="Fumarylacetoacetase_C_sf"/>
</dbReference>
<organism evidence="1 2">
    <name type="scientific">Sandarakinorhabdus fusca</name>
    <dbReference type="NCBI Taxonomy" id="1439888"/>
    <lineage>
        <taxon>Bacteria</taxon>
        <taxon>Pseudomonadati</taxon>
        <taxon>Pseudomonadota</taxon>
        <taxon>Alphaproteobacteria</taxon>
        <taxon>Sphingomonadales</taxon>
        <taxon>Sphingosinicellaceae</taxon>
        <taxon>Sandarakinorhabdus</taxon>
    </lineage>
</organism>
<comment type="caution">
    <text evidence="1">The sequence shown here is derived from an EMBL/GenBank/DDBJ whole genome shotgun (WGS) entry which is preliminary data.</text>
</comment>
<dbReference type="GO" id="GO:0005737">
    <property type="term" value="C:cytoplasm"/>
    <property type="evidence" value="ECO:0007669"/>
    <property type="project" value="TreeGrafter"/>
</dbReference>
<dbReference type="GO" id="GO:0008684">
    <property type="term" value="F:2-oxopent-4-enoate hydratase activity"/>
    <property type="evidence" value="ECO:0007669"/>
    <property type="project" value="TreeGrafter"/>
</dbReference>